<dbReference type="Pfam" id="PF14717">
    <property type="entry name" value="DUF4465"/>
    <property type="match status" value="1"/>
</dbReference>
<organism evidence="1 2">
    <name type="scientific">Alistipes inops</name>
    <dbReference type="NCBI Taxonomy" id="1501391"/>
    <lineage>
        <taxon>Bacteria</taxon>
        <taxon>Pseudomonadati</taxon>
        <taxon>Bacteroidota</taxon>
        <taxon>Bacteroidia</taxon>
        <taxon>Bacteroidales</taxon>
        <taxon>Rikenellaceae</taxon>
        <taxon>Alistipes</taxon>
    </lineage>
</organism>
<dbReference type="RefSeq" id="WP_035472515.1">
    <property type="nucleotide sequence ID" value="NZ_JRGF01000004.1"/>
</dbReference>
<reference evidence="1 2" key="1">
    <citation type="submission" date="2014-09" db="EMBL/GenBank/DDBJ databases">
        <title>Alistipes sp. 627, sp. nov., a novel member of the family Rikenellaceae isolated from human faeces.</title>
        <authorList>
            <person name="Shkoporov A.N."/>
            <person name="Chaplin A.V."/>
            <person name="Motuzova O.V."/>
            <person name="Kafarskaia L.I."/>
            <person name="Khokhlova E.V."/>
            <person name="Efimov B.A."/>
        </authorList>
    </citation>
    <scope>NUCLEOTIDE SEQUENCE [LARGE SCALE GENOMIC DNA]</scope>
    <source>
        <strain evidence="1 2">627</strain>
    </source>
</reference>
<evidence type="ECO:0000313" key="2">
    <source>
        <dbReference type="Proteomes" id="UP000030889"/>
    </source>
</evidence>
<name>A0ABR4YJI6_9BACT</name>
<proteinExistence type="predicted"/>
<dbReference type="PROSITE" id="PS51257">
    <property type="entry name" value="PROKAR_LIPOPROTEIN"/>
    <property type="match status" value="1"/>
</dbReference>
<accession>A0ABR4YJI6</accession>
<keyword evidence="2" id="KW-1185">Reference proteome</keyword>
<comment type="caution">
    <text evidence="1">The sequence shown here is derived from an EMBL/GenBank/DDBJ whole genome shotgun (WGS) entry which is preliminary data.</text>
</comment>
<dbReference type="Proteomes" id="UP000030889">
    <property type="component" value="Unassembled WGS sequence"/>
</dbReference>
<protein>
    <recommendedName>
        <fullName evidence="3">DUF4465 domain-containing protein</fullName>
    </recommendedName>
</protein>
<dbReference type="InterPro" id="IPR027828">
    <property type="entry name" value="DUF4465"/>
</dbReference>
<dbReference type="Gene3D" id="2.60.120.1350">
    <property type="entry name" value="Protein of unknown function DUF4465"/>
    <property type="match status" value="1"/>
</dbReference>
<evidence type="ECO:0008006" key="3">
    <source>
        <dbReference type="Google" id="ProtNLM"/>
    </source>
</evidence>
<sequence>MKRIFLFVAVAAAALSLGGCQRGGGGNAEPMNFKKLTNGKAVYRGEEAGLRHYAVTLWTNGHSTAAVDNYKDADISLALELVTAASGAEAQIASGEYLFSADAQAGVILASAQSTLSVFTEYSYGGDRQALSGGSVTVSFYNGKYEIKGSVTDVWDRVLEFTYYGEIAFEGTGPVEPETTTVTFEAAELSAATGTYSDILWGREQAAEVDGSQVYNGLLYTEGAASFGSYYAYDGTWESWGGFALSANRDLEDLGMDYSNQFSVYASDNTKFAVGYAFGDWGGEYGVPVIEFSEPVRLVSAEVANANKTYHYCVAHPRVGEEENEEALWVDLVVTGYDAAGTQTSTASFRLAEGEQVLGTWAGFDLSPLGEVSRVVFSIESNDVGEYGLNVPAFFCIDNIEMQ</sequence>
<gene>
    <name evidence="1" type="ORF">LG35_04050</name>
</gene>
<evidence type="ECO:0000313" key="1">
    <source>
        <dbReference type="EMBL" id="KHE42414.1"/>
    </source>
</evidence>
<dbReference type="EMBL" id="JRGF01000004">
    <property type="protein sequence ID" value="KHE42414.1"/>
    <property type="molecule type" value="Genomic_DNA"/>
</dbReference>